<comment type="caution">
    <text evidence="4">The sequence shown here is derived from an EMBL/GenBank/DDBJ whole genome shotgun (WGS) entry which is preliminary data.</text>
</comment>
<proteinExistence type="inferred from homology"/>
<dbReference type="Gene3D" id="3.10.450.50">
    <property type="match status" value="1"/>
</dbReference>
<feature type="domain" description="YchJ-like middle NTF2-like" evidence="3">
    <location>
        <begin position="33"/>
        <end position="124"/>
    </location>
</feature>
<evidence type="ECO:0000313" key="4">
    <source>
        <dbReference type="EMBL" id="MBB3183740.1"/>
    </source>
</evidence>
<organism evidence="4 5">
    <name type="scientific">Halomonas fontilapidosi</name>
    <dbReference type="NCBI Taxonomy" id="616675"/>
    <lineage>
        <taxon>Bacteria</taxon>
        <taxon>Pseudomonadati</taxon>
        <taxon>Pseudomonadota</taxon>
        <taxon>Gammaproteobacteria</taxon>
        <taxon>Oceanospirillales</taxon>
        <taxon>Halomonadaceae</taxon>
        <taxon>Halomonas</taxon>
    </lineage>
</organism>
<evidence type="ECO:0000256" key="1">
    <source>
        <dbReference type="ARBA" id="ARBA00010839"/>
    </source>
</evidence>
<name>A0A7W5GYK7_9GAMM</name>
<keyword evidence="5" id="KW-1185">Reference proteome</keyword>
<evidence type="ECO:0000259" key="3">
    <source>
        <dbReference type="Pfam" id="PF17775"/>
    </source>
</evidence>
<dbReference type="InterPro" id="IPR032710">
    <property type="entry name" value="NTF2-like_dom_sf"/>
</dbReference>
<reference evidence="4 5" key="1">
    <citation type="submission" date="2020-08" db="EMBL/GenBank/DDBJ databases">
        <title>Genomic Encyclopedia of Type Strains, Phase III (KMG-III): the genomes of soil and plant-associated and newly described type strains.</title>
        <authorList>
            <person name="Whitman W."/>
        </authorList>
    </citation>
    <scope>NUCLEOTIDE SEQUENCE [LARGE SCALE GENOMIC DNA]</scope>
    <source>
        <strain evidence="4 5">CECT 7341</strain>
    </source>
</reference>
<dbReference type="Pfam" id="PF17775">
    <property type="entry name" value="YchJ_M-like"/>
    <property type="match status" value="1"/>
</dbReference>
<accession>A0A7W5GYK7</accession>
<sequence length="154" mass="17054">MKPLISPTACPCGSGRLLAQCCGRHHVGEPAPTPEALMRSRYSAFALGLTDYLLATWHPSTRPAQLPADDATEWKRLEVLDSGEEGDRGRVHFRATFREGGRWALLEEHSRFVHEDGQWWYLDGDSAVHRLKPGRNAPCPCGSGRKFKACCGPV</sequence>
<dbReference type="PANTHER" id="PTHR33747">
    <property type="entry name" value="UPF0225 PROTEIN SCO1677"/>
    <property type="match status" value="1"/>
</dbReference>
<evidence type="ECO:0000313" key="5">
    <source>
        <dbReference type="Proteomes" id="UP000563050"/>
    </source>
</evidence>
<dbReference type="Pfam" id="PF02810">
    <property type="entry name" value="SEC-C"/>
    <property type="match status" value="2"/>
</dbReference>
<evidence type="ECO:0000256" key="2">
    <source>
        <dbReference type="HAMAP-Rule" id="MF_00612"/>
    </source>
</evidence>
<dbReference type="PANTHER" id="PTHR33747:SF1">
    <property type="entry name" value="ADENYLATE CYCLASE-ASSOCIATED CAP C-TERMINAL DOMAIN-CONTAINING PROTEIN"/>
    <property type="match status" value="1"/>
</dbReference>
<protein>
    <recommendedName>
        <fullName evidence="2">UPF0225 protein FHR95_001294</fullName>
    </recommendedName>
</protein>
<dbReference type="InterPro" id="IPR004027">
    <property type="entry name" value="SEC_C_motif"/>
</dbReference>
<dbReference type="SUPFAM" id="SSF103642">
    <property type="entry name" value="Sec-C motif"/>
    <property type="match status" value="1"/>
</dbReference>
<gene>
    <name evidence="4" type="ORF">FHR95_001294</name>
</gene>
<dbReference type="InterPro" id="IPR023006">
    <property type="entry name" value="YchJ-like"/>
</dbReference>
<dbReference type="SUPFAM" id="SSF54427">
    <property type="entry name" value="NTF2-like"/>
    <property type="match status" value="1"/>
</dbReference>
<dbReference type="HAMAP" id="MF_00612">
    <property type="entry name" value="UPF0225"/>
    <property type="match status" value="1"/>
</dbReference>
<dbReference type="InterPro" id="IPR048469">
    <property type="entry name" value="YchJ-like_M"/>
</dbReference>
<comment type="similarity">
    <text evidence="1 2">Belongs to the UPF0225 family.</text>
</comment>
<dbReference type="Proteomes" id="UP000563050">
    <property type="component" value="Unassembled WGS sequence"/>
</dbReference>
<dbReference type="AlphaFoldDB" id="A0A7W5GYK7"/>
<dbReference type="EMBL" id="JACHXQ010000003">
    <property type="protein sequence ID" value="MBB3183740.1"/>
    <property type="molecule type" value="Genomic_DNA"/>
</dbReference>